<dbReference type="GO" id="GO:0008017">
    <property type="term" value="F:microtubule binding"/>
    <property type="evidence" value="ECO:0007669"/>
    <property type="project" value="InterPro"/>
</dbReference>
<accession>A0A6A5VMV0</accession>
<dbReference type="SUPFAM" id="SSF143575">
    <property type="entry name" value="GAS2 domain-like"/>
    <property type="match status" value="1"/>
</dbReference>
<keyword evidence="3" id="KW-0206">Cytoskeleton</keyword>
<dbReference type="PROSITE" id="PS51460">
    <property type="entry name" value="GAR"/>
    <property type="match status" value="1"/>
</dbReference>
<feature type="region of interest" description="Disordered" evidence="4">
    <location>
        <begin position="833"/>
        <end position="891"/>
    </location>
</feature>
<feature type="compositionally biased region" description="Basic and acidic residues" evidence="4">
    <location>
        <begin position="795"/>
        <end position="804"/>
    </location>
</feature>
<dbReference type="GO" id="GO:0005856">
    <property type="term" value="C:cytoskeleton"/>
    <property type="evidence" value="ECO:0007669"/>
    <property type="project" value="UniProtKB-SubCell"/>
</dbReference>
<evidence type="ECO:0000256" key="4">
    <source>
        <dbReference type="SAM" id="MobiDB-lite"/>
    </source>
</evidence>
<comment type="subcellular location">
    <subcellularLocation>
        <location evidence="1">Cytoplasm</location>
        <location evidence="1">Cytoskeleton</location>
    </subcellularLocation>
</comment>
<feature type="region of interest" description="Disordered" evidence="4">
    <location>
        <begin position="354"/>
        <end position="396"/>
    </location>
</feature>
<evidence type="ECO:0000259" key="5">
    <source>
        <dbReference type="PROSITE" id="PS51460"/>
    </source>
</evidence>
<evidence type="ECO:0000313" key="6">
    <source>
        <dbReference type="EMBL" id="KAF1977900.1"/>
    </source>
</evidence>
<keyword evidence="7" id="KW-1185">Reference proteome</keyword>
<dbReference type="AlphaFoldDB" id="A0A6A5VMV0"/>
<dbReference type="InterPro" id="IPR036534">
    <property type="entry name" value="GAR_dom_sf"/>
</dbReference>
<feature type="region of interest" description="Disordered" evidence="4">
    <location>
        <begin position="408"/>
        <end position="433"/>
    </location>
</feature>
<evidence type="ECO:0000256" key="1">
    <source>
        <dbReference type="ARBA" id="ARBA00004245"/>
    </source>
</evidence>
<evidence type="ECO:0000256" key="2">
    <source>
        <dbReference type="ARBA" id="ARBA00022490"/>
    </source>
</evidence>
<dbReference type="OrthoDB" id="5409589at2759"/>
<feature type="compositionally biased region" description="Low complexity" evidence="4">
    <location>
        <begin position="491"/>
        <end position="513"/>
    </location>
</feature>
<evidence type="ECO:0000313" key="7">
    <source>
        <dbReference type="Proteomes" id="UP000800036"/>
    </source>
</evidence>
<evidence type="ECO:0000256" key="3">
    <source>
        <dbReference type="ARBA" id="ARBA00023212"/>
    </source>
</evidence>
<dbReference type="Gene3D" id="3.30.920.20">
    <property type="entry name" value="Gas2-like domain"/>
    <property type="match status" value="1"/>
</dbReference>
<dbReference type="EMBL" id="ML976662">
    <property type="protein sequence ID" value="KAF1977900.1"/>
    <property type="molecule type" value="Genomic_DNA"/>
</dbReference>
<feature type="domain" description="GAR" evidence="5">
    <location>
        <begin position="620"/>
        <end position="703"/>
    </location>
</feature>
<feature type="compositionally biased region" description="Pro residues" evidence="4">
    <location>
        <begin position="768"/>
        <end position="777"/>
    </location>
</feature>
<feature type="compositionally biased region" description="Low complexity" evidence="4">
    <location>
        <begin position="780"/>
        <end position="794"/>
    </location>
</feature>
<gene>
    <name evidence="6" type="ORF">BU23DRAFT_550563</name>
</gene>
<organism evidence="6 7">
    <name type="scientific">Bimuria novae-zelandiae CBS 107.79</name>
    <dbReference type="NCBI Taxonomy" id="1447943"/>
    <lineage>
        <taxon>Eukaryota</taxon>
        <taxon>Fungi</taxon>
        <taxon>Dikarya</taxon>
        <taxon>Ascomycota</taxon>
        <taxon>Pezizomycotina</taxon>
        <taxon>Dothideomycetes</taxon>
        <taxon>Pleosporomycetidae</taxon>
        <taxon>Pleosporales</taxon>
        <taxon>Massarineae</taxon>
        <taxon>Didymosphaeriaceae</taxon>
        <taxon>Bimuria</taxon>
    </lineage>
</organism>
<feature type="region of interest" description="Disordered" evidence="4">
    <location>
        <begin position="1"/>
        <end position="56"/>
    </location>
</feature>
<protein>
    <recommendedName>
        <fullName evidence="5">GAR domain-containing protein</fullName>
    </recommendedName>
</protein>
<feature type="region of interest" description="Disordered" evidence="4">
    <location>
        <begin position="717"/>
        <end position="819"/>
    </location>
</feature>
<name>A0A6A5VMV0_9PLEO</name>
<dbReference type="Pfam" id="PF02187">
    <property type="entry name" value="GAS2"/>
    <property type="match status" value="1"/>
</dbReference>
<reference evidence="6" key="1">
    <citation type="journal article" date="2020" name="Stud. Mycol.">
        <title>101 Dothideomycetes genomes: a test case for predicting lifestyles and emergence of pathogens.</title>
        <authorList>
            <person name="Haridas S."/>
            <person name="Albert R."/>
            <person name="Binder M."/>
            <person name="Bloem J."/>
            <person name="Labutti K."/>
            <person name="Salamov A."/>
            <person name="Andreopoulos B."/>
            <person name="Baker S."/>
            <person name="Barry K."/>
            <person name="Bills G."/>
            <person name="Bluhm B."/>
            <person name="Cannon C."/>
            <person name="Castanera R."/>
            <person name="Culley D."/>
            <person name="Daum C."/>
            <person name="Ezra D."/>
            <person name="Gonzalez J."/>
            <person name="Henrissat B."/>
            <person name="Kuo A."/>
            <person name="Liang C."/>
            <person name="Lipzen A."/>
            <person name="Lutzoni F."/>
            <person name="Magnuson J."/>
            <person name="Mondo S."/>
            <person name="Nolan M."/>
            <person name="Ohm R."/>
            <person name="Pangilinan J."/>
            <person name="Park H.-J."/>
            <person name="Ramirez L."/>
            <person name="Alfaro M."/>
            <person name="Sun H."/>
            <person name="Tritt A."/>
            <person name="Yoshinaga Y."/>
            <person name="Zwiers L.-H."/>
            <person name="Turgeon B."/>
            <person name="Goodwin S."/>
            <person name="Spatafora J."/>
            <person name="Crous P."/>
            <person name="Grigoriev I."/>
        </authorList>
    </citation>
    <scope>NUCLEOTIDE SEQUENCE</scope>
    <source>
        <strain evidence="6">CBS 107.79</strain>
    </source>
</reference>
<dbReference type="Proteomes" id="UP000800036">
    <property type="component" value="Unassembled WGS sequence"/>
</dbReference>
<feature type="compositionally biased region" description="Polar residues" evidence="4">
    <location>
        <begin position="833"/>
        <end position="845"/>
    </location>
</feature>
<keyword evidence="2" id="KW-0963">Cytoplasm</keyword>
<proteinExistence type="predicted"/>
<feature type="region of interest" description="Disordered" evidence="4">
    <location>
        <begin position="467"/>
        <end position="540"/>
    </location>
</feature>
<dbReference type="InterPro" id="IPR003108">
    <property type="entry name" value="GAR_dom"/>
</dbReference>
<sequence length="891" mass="98130">MLSSPPRLLAPISPYRPPSPTMSPGSRRGRTLGSSDESHLRDLSPGTTLRAFTQRPMPYDVSQDEYKIFACIENLTPAERDLGARVAKAAQRLKDWCDEIGQWGWSGSFEQPSEEYKESRRKSLQMRIEEHMQRTPDSDDLPPLEYWGSLLSVEVQAHEARLDEISDELITLDVEELKGHVLDMHPGSRSRPLSAGFGANRTMYKPMDDFSFLITQTLISALPHHCRVKERLQAWTARVTVLREAPRYLDDLKTAQKAMRLGWEALGPPKDPSDTAFETWKKTVDTIAGVMQDRVSDLGRRLDKMLDTLEGHEDCLPDRWIDVFEGVEGDFGRWTQESRRKIIEFDVRRHADTGGEFLKGGEPPVTHSDDVAPNLQGSKKSPASAADDGIATTKTGDEVKSDIVHGILPDSALDGTPKVVETEQHNSDDESVFEEGDTVIHHQLEEEPADAVQSSFEAPSPVKSQIIVTDEDGIHTTPHRPQTPRSRRASMESISSDVSYSSSPPSAFSPSPSVRNATNRASRGPRPALNAAMSKRRKKAVDSFMESTPWPPTQFSHKTPTSADELERKISDILTTIPAHIRLTSSNGADARDHRSSRAVSYKGSKGYLRAARSISGLKSPELTLSPVKQDSDSANMLSGRKSAASLRVDNDIRMYHLTQPGKEQPVKLFIRRVGENGERVMVRVGGGWADLGEYLRQYAEHHGRRTASNGQFEILGLELGGSDPTPNRPDSVASKRDRRASGGAQGAPSPMTTPNRPPTRAAVSPNQAPPPVPNFSPRPTSSNENSATPSSSDSSRRSWRGDEVGLAGPKSKKIDLSNERMEWVEGMMKQARSVSGNFVPQSGGTPLPPGERGESRSESRTSVAGHEFGDLGKVGGTKRLYMRNGALHEH</sequence>